<organism evidence="2">
    <name type="scientific">Arundo donax</name>
    <name type="common">Giant reed</name>
    <name type="synonym">Donax arundinaceus</name>
    <dbReference type="NCBI Taxonomy" id="35708"/>
    <lineage>
        <taxon>Eukaryota</taxon>
        <taxon>Viridiplantae</taxon>
        <taxon>Streptophyta</taxon>
        <taxon>Embryophyta</taxon>
        <taxon>Tracheophyta</taxon>
        <taxon>Spermatophyta</taxon>
        <taxon>Magnoliopsida</taxon>
        <taxon>Liliopsida</taxon>
        <taxon>Poales</taxon>
        <taxon>Poaceae</taxon>
        <taxon>PACMAD clade</taxon>
        <taxon>Arundinoideae</taxon>
        <taxon>Arundineae</taxon>
        <taxon>Arundo</taxon>
    </lineage>
</organism>
<evidence type="ECO:0000313" key="2">
    <source>
        <dbReference type="EMBL" id="JAD86277.1"/>
    </source>
</evidence>
<name>A0A0A9DR76_ARUDO</name>
<evidence type="ECO:0000256" key="1">
    <source>
        <dbReference type="SAM" id="MobiDB-lite"/>
    </source>
</evidence>
<accession>A0A0A9DR76</accession>
<dbReference type="EMBL" id="GBRH01211618">
    <property type="protein sequence ID" value="JAD86277.1"/>
    <property type="molecule type" value="Transcribed_RNA"/>
</dbReference>
<reference evidence="2" key="1">
    <citation type="submission" date="2014-09" db="EMBL/GenBank/DDBJ databases">
        <authorList>
            <person name="Magalhaes I.L.F."/>
            <person name="Oliveira U."/>
            <person name="Santos F.R."/>
            <person name="Vidigal T.H.D.A."/>
            <person name="Brescovit A.D."/>
            <person name="Santos A.J."/>
        </authorList>
    </citation>
    <scope>NUCLEOTIDE SEQUENCE</scope>
    <source>
        <tissue evidence="2">Shoot tissue taken approximately 20 cm above the soil surface</tissue>
    </source>
</reference>
<sequence length="204" mass="21706">MSPSSSAPPPPPYAGPTCGVRKKSRPWWCLGAPDASDFLRDTYGDTDLGNAAGSGGAAAAGGGGGEEAPFCSAARASRRSLRHVAQTPPPGWYGCFLHLMPIPLRSSPHLISSPRTRRRRRAVPGHDDLDGWIDEGWSGGRRRSEISNGADAPALGWDRLNLGGFCLSGEIGWLRGSCRCARACVRLGGGGRIFPFRTLLRLRV</sequence>
<proteinExistence type="predicted"/>
<feature type="compositionally biased region" description="Pro residues" evidence="1">
    <location>
        <begin position="1"/>
        <end position="14"/>
    </location>
</feature>
<protein>
    <submittedName>
        <fullName evidence="2">Uncharacterized protein</fullName>
    </submittedName>
</protein>
<reference evidence="2" key="2">
    <citation type="journal article" date="2015" name="Data Brief">
        <title>Shoot transcriptome of the giant reed, Arundo donax.</title>
        <authorList>
            <person name="Barrero R.A."/>
            <person name="Guerrero F.D."/>
            <person name="Moolhuijzen P."/>
            <person name="Goolsby J.A."/>
            <person name="Tidwell J."/>
            <person name="Bellgard S.E."/>
            <person name="Bellgard M.I."/>
        </authorList>
    </citation>
    <scope>NUCLEOTIDE SEQUENCE</scope>
    <source>
        <tissue evidence="2">Shoot tissue taken approximately 20 cm above the soil surface</tissue>
    </source>
</reference>
<dbReference type="AlphaFoldDB" id="A0A0A9DR76"/>
<feature type="region of interest" description="Disordered" evidence="1">
    <location>
        <begin position="1"/>
        <end position="21"/>
    </location>
</feature>